<comment type="caution">
    <text evidence="1">The sequence shown here is derived from an EMBL/GenBank/DDBJ whole genome shotgun (WGS) entry which is preliminary data.</text>
</comment>
<gene>
    <name evidence="1" type="ORF">MERR_LOCUS8908</name>
</gene>
<name>A0A6D2I960_9BRAS</name>
<keyword evidence="2" id="KW-1185">Reference proteome</keyword>
<evidence type="ECO:0000313" key="2">
    <source>
        <dbReference type="Proteomes" id="UP000467841"/>
    </source>
</evidence>
<protein>
    <submittedName>
        <fullName evidence="1">Uncharacterized protein</fullName>
    </submittedName>
</protein>
<sequence length="104" mass="10970">MKLGFKTGFGSTAALGRSVGTIGRTSGRGRVGTVGRIHGRPAWSERIDLADEISRPDAGRSSRLGRSVRPVRDELRGREALLPGSRALVVRGCGVADRGQFPGS</sequence>
<dbReference type="Proteomes" id="UP000467841">
    <property type="component" value="Unassembled WGS sequence"/>
</dbReference>
<evidence type="ECO:0000313" key="1">
    <source>
        <dbReference type="EMBL" id="CAA7021673.1"/>
    </source>
</evidence>
<organism evidence="1 2">
    <name type="scientific">Microthlaspi erraticum</name>
    <dbReference type="NCBI Taxonomy" id="1685480"/>
    <lineage>
        <taxon>Eukaryota</taxon>
        <taxon>Viridiplantae</taxon>
        <taxon>Streptophyta</taxon>
        <taxon>Embryophyta</taxon>
        <taxon>Tracheophyta</taxon>
        <taxon>Spermatophyta</taxon>
        <taxon>Magnoliopsida</taxon>
        <taxon>eudicotyledons</taxon>
        <taxon>Gunneridae</taxon>
        <taxon>Pentapetalae</taxon>
        <taxon>rosids</taxon>
        <taxon>malvids</taxon>
        <taxon>Brassicales</taxon>
        <taxon>Brassicaceae</taxon>
        <taxon>Coluteocarpeae</taxon>
        <taxon>Microthlaspi</taxon>
    </lineage>
</organism>
<accession>A0A6D2I960</accession>
<reference evidence="1" key="1">
    <citation type="submission" date="2020-01" db="EMBL/GenBank/DDBJ databases">
        <authorList>
            <person name="Mishra B."/>
        </authorList>
    </citation>
    <scope>NUCLEOTIDE SEQUENCE [LARGE SCALE GENOMIC DNA]</scope>
</reference>
<dbReference type="EMBL" id="CACVBM020000643">
    <property type="protein sequence ID" value="CAA7021673.1"/>
    <property type="molecule type" value="Genomic_DNA"/>
</dbReference>
<dbReference type="AlphaFoldDB" id="A0A6D2I960"/>
<proteinExistence type="predicted"/>